<evidence type="ECO:0000313" key="1">
    <source>
        <dbReference type="EMBL" id="VDL75053.1"/>
    </source>
</evidence>
<dbReference type="WBParaSite" id="NBR_0001146301-mRNA-1">
    <property type="protein sequence ID" value="NBR_0001146301-mRNA-1"/>
    <property type="gene ID" value="NBR_0001146301"/>
</dbReference>
<proteinExistence type="predicted"/>
<dbReference type="Proteomes" id="UP000271162">
    <property type="component" value="Unassembled WGS sequence"/>
</dbReference>
<accession>A0A0N4Y5Z1</accession>
<name>A0A0N4Y5Z1_NIPBR</name>
<evidence type="ECO:0000313" key="2">
    <source>
        <dbReference type="Proteomes" id="UP000271162"/>
    </source>
</evidence>
<organism evidence="3">
    <name type="scientific">Nippostrongylus brasiliensis</name>
    <name type="common">Rat hookworm</name>
    <dbReference type="NCBI Taxonomy" id="27835"/>
    <lineage>
        <taxon>Eukaryota</taxon>
        <taxon>Metazoa</taxon>
        <taxon>Ecdysozoa</taxon>
        <taxon>Nematoda</taxon>
        <taxon>Chromadorea</taxon>
        <taxon>Rhabditida</taxon>
        <taxon>Rhabditina</taxon>
        <taxon>Rhabditomorpha</taxon>
        <taxon>Strongyloidea</taxon>
        <taxon>Heligmosomidae</taxon>
        <taxon>Nippostrongylus</taxon>
    </lineage>
</organism>
<gene>
    <name evidence="1" type="ORF">NBR_LOCUS11464</name>
</gene>
<reference evidence="3" key="1">
    <citation type="submission" date="2017-02" db="UniProtKB">
        <authorList>
            <consortium name="WormBaseParasite"/>
        </authorList>
    </citation>
    <scope>IDENTIFICATION</scope>
</reference>
<keyword evidence="2" id="KW-1185">Reference proteome</keyword>
<dbReference type="AlphaFoldDB" id="A0A0N4Y5Z1"/>
<evidence type="ECO:0000313" key="3">
    <source>
        <dbReference type="WBParaSite" id="NBR_0001146301-mRNA-1"/>
    </source>
</evidence>
<dbReference type="EMBL" id="UYSL01020531">
    <property type="protein sequence ID" value="VDL75053.1"/>
    <property type="molecule type" value="Genomic_DNA"/>
</dbReference>
<protein>
    <submittedName>
        <fullName evidence="3">Secreted protein</fullName>
    </submittedName>
</protein>
<sequence length="76" mass="8287">MLLPLRFCAALSHYRADMLLGMYGPQPIDLTTNTPDVLRDSQQVHPHVNSSWKETGVALIVVVVIYSPGGKPLISG</sequence>
<reference evidence="1 2" key="2">
    <citation type="submission" date="2018-11" db="EMBL/GenBank/DDBJ databases">
        <authorList>
            <consortium name="Pathogen Informatics"/>
        </authorList>
    </citation>
    <scope>NUCLEOTIDE SEQUENCE [LARGE SCALE GENOMIC DNA]</scope>
</reference>